<comment type="caution">
    <text evidence="6">The sequence shown here is derived from an EMBL/GenBank/DDBJ whole genome shotgun (WGS) entry which is preliminary data.</text>
</comment>
<dbReference type="PANTHER" id="PTHR30349">
    <property type="entry name" value="PHAGE INTEGRASE-RELATED"/>
    <property type="match status" value="1"/>
</dbReference>
<evidence type="ECO:0000259" key="5">
    <source>
        <dbReference type="Pfam" id="PF00589"/>
    </source>
</evidence>
<sequence>MERLDILMAIDPNSINPDEIKKLVVEGLDFRPDGGLSVQRLQTNADPAIGEKEMEAVRKTAKSWRELHKDSQLGDLTEDERLLRQAAAKRLCDELLAELAQVTSSPPAIAAAAVASTAPPLRPTTLREGFDQYLKSKKKIVQSTKDAYTESFELFAELIGGDHRLAHEIRPVEIKEFNDALAFIPLHARKRGIKLGTTQAILKHPPKLEDKKGNPIDAISGNSANLCVANIKSFFDCLIKSGRRDGDNPFENLPKHSDGHNVGGADGFDEHELRAIFNSTTFMLAKRPSQFWGLLLALYTGARLNEIASLDLIDFVEEKGIRCIAIRHIPRAAPHTIEHQRNPRSAKRTKNLESRRLVPLHPDLYEIGIETYIEDLQELGATRFFPTFPLDAKGKRERRLSHDGNEYLKLVGIHVERNKVMHSFRDTVCEMLSVDDMDDVRADQWTGHKNQSIKGRHYRRSKAAVDLQAKEGFSALNFPFIDIEKLQYTKGWWNDYIQKNMVD</sequence>
<reference evidence="7" key="1">
    <citation type="journal article" date="2019" name="Int. J. Syst. Evol. Microbiol.">
        <title>The Global Catalogue of Microorganisms (GCM) 10K type strain sequencing project: providing services to taxonomists for standard genome sequencing and annotation.</title>
        <authorList>
            <consortium name="The Broad Institute Genomics Platform"/>
            <consortium name="The Broad Institute Genome Sequencing Center for Infectious Disease"/>
            <person name="Wu L."/>
            <person name="Ma J."/>
        </authorList>
    </citation>
    <scope>NUCLEOTIDE SEQUENCE [LARGE SCALE GENOMIC DNA]</scope>
    <source>
        <strain evidence="7">JCM 16673</strain>
    </source>
</reference>
<organism evidence="6 7">
    <name type="scientific">Actimicrobium antarcticum</name>
    <dbReference type="NCBI Taxonomy" id="1051899"/>
    <lineage>
        <taxon>Bacteria</taxon>
        <taxon>Pseudomonadati</taxon>
        <taxon>Pseudomonadota</taxon>
        <taxon>Betaproteobacteria</taxon>
        <taxon>Burkholderiales</taxon>
        <taxon>Oxalobacteraceae</taxon>
        <taxon>Actimicrobium</taxon>
    </lineage>
</organism>
<keyword evidence="3" id="KW-0238">DNA-binding</keyword>
<evidence type="ECO:0000256" key="2">
    <source>
        <dbReference type="ARBA" id="ARBA00022908"/>
    </source>
</evidence>
<dbReference type="InterPro" id="IPR050090">
    <property type="entry name" value="Tyrosine_recombinase_XerCD"/>
</dbReference>
<comment type="similarity">
    <text evidence="1">Belongs to the 'phage' integrase family.</text>
</comment>
<dbReference type="Pfam" id="PF00589">
    <property type="entry name" value="Phage_integrase"/>
    <property type="match status" value="1"/>
</dbReference>
<evidence type="ECO:0000313" key="7">
    <source>
        <dbReference type="Proteomes" id="UP001501353"/>
    </source>
</evidence>
<protein>
    <recommendedName>
        <fullName evidence="5">Tyr recombinase domain-containing protein</fullName>
    </recommendedName>
</protein>
<keyword evidence="4" id="KW-0233">DNA recombination</keyword>
<name>A0ABP7U066_9BURK</name>
<proteinExistence type="inferred from homology"/>
<keyword evidence="7" id="KW-1185">Reference proteome</keyword>
<dbReference type="InterPro" id="IPR011010">
    <property type="entry name" value="DNA_brk_join_enz"/>
</dbReference>
<keyword evidence="2" id="KW-0229">DNA integration</keyword>
<evidence type="ECO:0000313" key="6">
    <source>
        <dbReference type="EMBL" id="GAA4033753.1"/>
    </source>
</evidence>
<evidence type="ECO:0000256" key="3">
    <source>
        <dbReference type="ARBA" id="ARBA00023125"/>
    </source>
</evidence>
<dbReference type="InterPro" id="IPR002104">
    <property type="entry name" value="Integrase_catalytic"/>
</dbReference>
<feature type="domain" description="Tyr recombinase" evidence="5">
    <location>
        <begin position="294"/>
        <end position="462"/>
    </location>
</feature>
<dbReference type="Proteomes" id="UP001501353">
    <property type="component" value="Unassembled WGS sequence"/>
</dbReference>
<evidence type="ECO:0000256" key="1">
    <source>
        <dbReference type="ARBA" id="ARBA00008857"/>
    </source>
</evidence>
<dbReference type="Gene3D" id="1.10.150.130">
    <property type="match status" value="1"/>
</dbReference>
<dbReference type="InterPro" id="IPR013762">
    <property type="entry name" value="Integrase-like_cat_sf"/>
</dbReference>
<dbReference type="SUPFAM" id="SSF56349">
    <property type="entry name" value="DNA breaking-rejoining enzymes"/>
    <property type="match status" value="1"/>
</dbReference>
<evidence type="ECO:0000256" key="4">
    <source>
        <dbReference type="ARBA" id="ARBA00023172"/>
    </source>
</evidence>
<gene>
    <name evidence="6" type="ORF">GCM10022212_36150</name>
</gene>
<dbReference type="CDD" id="cd01184">
    <property type="entry name" value="INT_C_like_1"/>
    <property type="match status" value="1"/>
</dbReference>
<dbReference type="EMBL" id="BAAAZE010000015">
    <property type="protein sequence ID" value="GAA4033753.1"/>
    <property type="molecule type" value="Genomic_DNA"/>
</dbReference>
<dbReference type="InterPro" id="IPR010998">
    <property type="entry name" value="Integrase_recombinase_N"/>
</dbReference>
<dbReference type="PANTHER" id="PTHR30349:SF41">
    <property type="entry name" value="INTEGRASE_RECOMBINASE PROTEIN MJ0367-RELATED"/>
    <property type="match status" value="1"/>
</dbReference>
<dbReference type="Gene3D" id="1.10.443.10">
    <property type="entry name" value="Intergrase catalytic core"/>
    <property type="match status" value="1"/>
</dbReference>
<accession>A0ABP7U066</accession>